<proteinExistence type="predicted"/>
<dbReference type="KEGG" id="tpsc:RBB77_22085"/>
<accession>A0AAU7ZQ68</accession>
<organism evidence="2">
    <name type="scientific">Tunturiibacter psychrotolerans</name>
    <dbReference type="NCBI Taxonomy" id="3069686"/>
    <lineage>
        <taxon>Bacteria</taxon>
        <taxon>Pseudomonadati</taxon>
        <taxon>Acidobacteriota</taxon>
        <taxon>Terriglobia</taxon>
        <taxon>Terriglobales</taxon>
        <taxon>Acidobacteriaceae</taxon>
        <taxon>Tunturiibacter</taxon>
    </lineage>
</organism>
<feature type="region of interest" description="Disordered" evidence="1">
    <location>
        <begin position="1"/>
        <end position="24"/>
    </location>
</feature>
<dbReference type="RefSeq" id="WP_353063918.1">
    <property type="nucleotide sequence ID" value="NZ_CP132942.1"/>
</dbReference>
<evidence type="ECO:0000256" key="1">
    <source>
        <dbReference type="SAM" id="MobiDB-lite"/>
    </source>
</evidence>
<sequence length="454" mass="51524">MIEPAQKTEQAAAATPAQVPQNKSTDELLSDNANAFLLKLDALFETANRIMLIMMNSKRRAQENLHSYIQPLMHAKKGKTLTLNAGSNEYQEYLKLKTAREKAAMAERIVPQSLLISMVSQYDAFLVAATKNLFLLKPEKIRTAERTISVKDLAKFTSIEEVLQELIEDELDEVLRGSHLSQIQWVAKKFDFQVDPKEPLIEKFIEITERRNLCVHNEGLVSKQYKDKTKDLTREIAPLKELGEHLPINRMYLQQARDVLFETGIRTIQIAWRKIRPDQNAEQDYLLITIIFELLVREDYTLARNISDFGSSIRGVASEVNKLKMCINRAQAYKWSGKEEESKAIVNKIDWGASSANFRLAAAVINDDYESVAKLMEIVPKDGEDGIDAAGYRLWPLFKEIRKVPIFQKAFEAKFGEPLLAKKVDIPVEPIAEPVVSDGIETLQKPVTNPPAIN</sequence>
<feature type="compositionally biased region" description="Low complexity" evidence="1">
    <location>
        <begin position="1"/>
        <end position="17"/>
    </location>
</feature>
<protein>
    <recommendedName>
        <fullName evidence="3">Apea-like HEPN domain-containing protein</fullName>
    </recommendedName>
</protein>
<evidence type="ECO:0008006" key="3">
    <source>
        <dbReference type="Google" id="ProtNLM"/>
    </source>
</evidence>
<evidence type="ECO:0000313" key="2">
    <source>
        <dbReference type="EMBL" id="XCB33073.1"/>
    </source>
</evidence>
<dbReference type="AlphaFoldDB" id="A0AAU7ZQ68"/>
<dbReference type="EMBL" id="CP132942">
    <property type="protein sequence ID" value="XCB33073.1"/>
    <property type="molecule type" value="Genomic_DNA"/>
</dbReference>
<reference evidence="2" key="1">
    <citation type="submission" date="2023-08" db="EMBL/GenBank/DDBJ databases">
        <authorList>
            <person name="Messyasz A."/>
            <person name="Mannisto M.K."/>
            <person name="Kerkhof L.J."/>
            <person name="Haggblom M."/>
        </authorList>
    </citation>
    <scope>NUCLEOTIDE SEQUENCE</scope>
    <source>
        <strain evidence="2">X5P6</strain>
    </source>
</reference>
<gene>
    <name evidence="2" type="ORF">RBB77_22085</name>
</gene>
<name>A0AAU7ZQ68_9BACT</name>
<reference evidence="2" key="2">
    <citation type="journal article" date="2024" name="Environ. Microbiol.">
        <title>Genome analysis and description of Tunturibacter gen. nov. expands the diversity of Terriglobia in tundra soils.</title>
        <authorList>
            <person name="Messyasz A."/>
            <person name="Mannisto M.K."/>
            <person name="Kerkhof L.J."/>
            <person name="Haggblom M.M."/>
        </authorList>
    </citation>
    <scope>NUCLEOTIDE SEQUENCE</scope>
    <source>
        <strain evidence="2">X5P6</strain>
    </source>
</reference>